<keyword evidence="3" id="KW-1185">Reference proteome</keyword>
<comment type="caution">
    <text evidence="2">The sequence shown here is derived from an EMBL/GenBank/DDBJ whole genome shotgun (WGS) entry which is preliminary data.</text>
</comment>
<gene>
    <name evidence="2" type="ORF">BJ212DRAFT_1299175</name>
</gene>
<feature type="signal peptide" evidence="1">
    <location>
        <begin position="1"/>
        <end position="20"/>
    </location>
</feature>
<dbReference type="AlphaFoldDB" id="A0A9P7ED72"/>
<organism evidence="2 3">
    <name type="scientific">Suillus subaureus</name>
    <dbReference type="NCBI Taxonomy" id="48587"/>
    <lineage>
        <taxon>Eukaryota</taxon>
        <taxon>Fungi</taxon>
        <taxon>Dikarya</taxon>
        <taxon>Basidiomycota</taxon>
        <taxon>Agaricomycotina</taxon>
        <taxon>Agaricomycetes</taxon>
        <taxon>Agaricomycetidae</taxon>
        <taxon>Boletales</taxon>
        <taxon>Suillineae</taxon>
        <taxon>Suillaceae</taxon>
        <taxon>Suillus</taxon>
    </lineage>
</organism>
<dbReference type="RefSeq" id="XP_041193892.1">
    <property type="nucleotide sequence ID" value="XM_041332823.1"/>
</dbReference>
<evidence type="ECO:0000313" key="3">
    <source>
        <dbReference type="Proteomes" id="UP000807769"/>
    </source>
</evidence>
<evidence type="ECO:0000256" key="1">
    <source>
        <dbReference type="SAM" id="SignalP"/>
    </source>
</evidence>
<proteinExistence type="predicted"/>
<protein>
    <submittedName>
        <fullName evidence="2">Uncharacterized protein</fullName>
    </submittedName>
</protein>
<dbReference type="OrthoDB" id="10524075at2759"/>
<keyword evidence="1" id="KW-0732">Signal</keyword>
<dbReference type="GeneID" id="64626840"/>
<dbReference type="Proteomes" id="UP000807769">
    <property type="component" value="Unassembled WGS sequence"/>
</dbReference>
<reference evidence="2" key="1">
    <citation type="journal article" date="2020" name="New Phytol.">
        <title>Comparative genomics reveals dynamic genome evolution in host specialist ectomycorrhizal fungi.</title>
        <authorList>
            <person name="Lofgren L.A."/>
            <person name="Nguyen N.H."/>
            <person name="Vilgalys R."/>
            <person name="Ruytinx J."/>
            <person name="Liao H.L."/>
            <person name="Branco S."/>
            <person name="Kuo A."/>
            <person name="LaButti K."/>
            <person name="Lipzen A."/>
            <person name="Andreopoulos W."/>
            <person name="Pangilinan J."/>
            <person name="Riley R."/>
            <person name="Hundley H."/>
            <person name="Na H."/>
            <person name="Barry K."/>
            <person name="Grigoriev I.V."/>
            <person name="Stajich J.E."/>
            <person name="Kennedy P.G."/>
        </authorList>
    </citation>
    <scope>NUCLEOTIDE SEQUENCE</scope>
    <source>
        <strain evidence="2">MN1</strain>
    </source>
</reference>
<evidence type="ECO:0000313" key="2">
    <source>
        <dbReference type="EMBL" id="KAG1817650.1"/>
    </source>
</evidence>
<feature type="chain" id="PRO_5040138760" evidence="1">
    <location>
        <begin position="21"/>
        <end position="196"/>
    </location>
</feature>
<sequence length="196" mass="20987">MVLGLLAVLPYTPFYLLTSAVWLKQCQYACQRQCTDQHMCYTHIQMTLHGLNSLSLQMLEIVYCNGSNASCKAAWIKFTLVSRQNKTRAAALPAVTAIPTASAAIPAAADFSTAAAIPAAIPTTIPTVIPAAAAANSTTLQNPHWQQLPVRYRTSDAAHTGPDEGEVFDLDNVSGDEEEPGNLPVPVITMAPHCSH</sequence>
<dbReference type="EMBL" id="JABBWG010000013">
    <property type="protein sequence ID" value="KAG1817650.1"/>
    <property type="molecule type" value="Genomic_DNA"/>
</dbReference>
<name>A0A9P7ED72_9AGAM</name>
<accession>A0A9P7ED72</accession>